<dbReference type="EMBL" id="PKSG01000327">
    <property type="protein sequence ID" value="POR36407.1"/>
    <property type="molecule type" value="Genomic_DNA"/>
</dbReference>
<dbReference type="STRING" id="94208.A0A2S4L1Y6"/>
<comment type="caution">
    <text evidence="3">The sequence shown here is derived from an EMBL/GenBank/DDBJ whole genome shotgun (WGS) entry which is preliminary data.</text>
</comment>
<evidence type="ECO:0000256" key="1">
    <source>
        <dbReference type="SAM" id="MobiDB-lite"/>
    </source>
</evidence>
<keyword evidence="2" id="KW-0472">Membrane</keyword>
<dbReference type="Proteomes" id="UP000237481">
    <property type="component" value="Unassembled WGS sequence"/>
</dbReference>
<evidence type="ECO:0000313" key="3">
    <source>
        <dbReference type="EMBL" id="POR36407.1"/>
    </source>
</evidence>
<keyword evidence="2" id="KW-0812">Transmembrane</keyword>
<reference evidence="3 4" key="1">
    <citation type="submission" date="2018-01" db="EMBL/GenBank/DDBJ databases">
        <title>Harnessing the power of phylogenomics to disentangle the directionality and signatures of interkingdom host jumping in the parasitic fungal genus Tolypocladium.</title>
        <authorList>
            <person name="Quandt C.A."/>
            <person name="Patterson W."/>
            <person name="Spatafora J.W."/>
        </authorList>
    </citation>
    <scope>NUCLEOTIDE SEQUENCE [LARGE SCALE GENOMIC DNA]</scope>
    <source>
        <strain evidence="3 4">NRBC 100945</strain>
    </source>
</reference>
<keyword evidence="2" id="KW-1133">Transmembrane helix</keyword>
<protein>
    <submittedName>
        <fullName evidence="3">Uncharacterized protein</fullName>
    </submittedName>
</protein>
<name>A0A2S4L1Y6_9HYPO</name>
<dbReference type="AlphaFoldDB" id="A0A2S4L1Y6"/>
<evidence type="ECO:0000313" key="4">
    <source>
        <dbReference type="Proteomes" id="UP000237481"/>
    </source>
</evidence>
<organism evidence="3 4">
    <name type="scientific">Tolypocladium paradoxum</name>
    <dbReference type="NCBI Taxonomy" id="94208"/>
    <lineage>
        <taxon>Eukaryota</taxon>
        <taxon>Fungi</taxon>
        <taxon>Dikarya</taxon>
        <taxon>Ascomycota</taxon>
        <taxon>Pezizomycotina</taxon>
        <taxon>Sordariomycetes</taxon>
        <taxon>Hypocreomycetidae</taxon>
        <taxon>Hypocreales</taxon>
        <taxon>Ophiocordycipitaceae</taxon>
        <taxon>Tolypocladium</taxon>
    </lineage>
</organism>
<feature type="transmembrane region" description="Helical" evidence="2">
    <location>
        <begin position="53"/>
        <end position="76"/>
    </location>
</feature>
<dbReference type="OrthoDB" id="3501153at2759"/>
<feature type="region of interest" description="Disordered" evidence="1">
    <location>
        <begin position="20"/>
        <end position="41"/>
    </location>
</feature>
<evidence type="ECO:0000256" key="2">
    <source>
        <dbReference type="SAM" id="Phobius"/>
    </source>
</evidence>
<keyword evidence="4" id="KW-1185">Reference proteome</keyword>
<sequence length="154" mass="17710">MRDLIQESAPLIKVNVDKAQEYSKTEEHDSEHDSQYQPSRAQLPSSRYQLLPLASSFLLGILAMVLASAGWHLLFVTKTAPNRKFPEMREGTDALGCRYSIVLHAWLPKDCLTDADVEDEDLMYEGRDWPYEVEGRNLTMSELRDGQHHHFTYV</sequence>
<feature type="compositionally biased region" description="Basic and acidic residues" evidence="1">
    <location>
        <begin position="20"/>
        <end position="34"/>
    </location>
</feature>
<accession>A0A2S4L1Y6</accession>
<gene>
    <name evidence="3" type="ORF">TPAR_09570</name>
</gene>
<proteinExistence type="predicted"/>